<dbReference type="PANTHER" id="PTHR34203">
    <property type="entry name" value="METHYLTRANSFERASE, FKBM FAMILY PROTEIN"/>
    <property type="match status" value="1"/>
</dbReference>
<reference evidence="2 3" key="1">
    <citation type="journal article" date="2016" name="Nat. Commun.">
        <title>Thousands of microbial genomes shed light on interconnected biogeochemical processes in an aquifer system.</title>
        <authorList>
            <person name="Anantharaman K."/>
            <person name="Brown C.T."/>
            <person name="Hug L.A."/>
            <person name="Sharon I."/>
            <person name="Castelle C.J."/>
            <person name="Probst A.J."/>
            <person name="Thomas B.C."/>
            <person name="Singh A."/>
            <person name="Wilkins M.J."/>
            <person name="Karaoz U."/>
            <person name="Brodie E.L."/>
            <person name="Williams K.H."/>
            <person name="Hubbard S.S."/>
            <person name="Banfield J.F."/>
        </authorList>
    </citation>
    <scope>NUCLEOTIDE SEQUENCE [LARGE SCALE GENOMIC DNA]</scope>
</reference>
<evidence type="ECO:0000259" key="1">
    <source>
        <dbReference type="Pfam" id="PF05050"/>
    </source>
</evidence>
<organism evidence="2 3">
    <name type="scientific">Candidatus Woesebacteria bacterium RIFCSPHIGHO2_12_FULL_41_24</name>
    <dbReference type="NCBI Taxonomy" id="1802510"/>
    <lineage>
        <taxon>Bacteria</taxon>
        <taxon>Candidatus Woeseibacteriota</taxon>
    </lineage>
</organism>
<dbReference type="PANTHER" id="PTHR34203:SF15">
    <property type="entry name" value="SLL1173 PROTEIN"/>
    <property type="match status" value="1"/>
</dbReference>
<comment type="caution">
    <text evidence="2">The sequence shown here is derived from an EMBL/GenBank/DDBJ whole genome shotgun (WGS) entry which is preliminary data.</text>
</comment>
<evidence type="ECO:0000313" key="3">
    <source>
        <dbReference type="Proteomes" id="UP000178603"/>
    </source>
</evidence>
<dbReference type="AlphaFoldDB" id="A0A1F8ASR5"/>
<accession>A0A1F8ASR5</accession>
<protein>
    <recommendedName>
        <fullName evidence="1">Methyltransferase FkbM domain-containing protein</fullName>
    </recommendedName>
</protein>
<proteinExistence type="predicted"/>
<gene>
    <name evidence="2" type="ORF">A3E44_01435</name>
</gene>
<evidence type="ECO:0000313" key="2">
    <source>
        <dbReference type="EMBL" id="OGM54802.1"/>
    </source>
</evidence>
<feature type="domain" description="Methyltransferase FkbM" evidence="1">
    <location>
        <begin position="96"/>
        <end position="262"/>
    </location>
</feature>
<dbReference type="InterPro" id="IPR006342">
    <property type="entry name" value="FkbM_mtfrase"/>
</dbReference>
<name>A0A1F8ASR5_9BACT</name>
<dbReference type="Pfam" id="PF05050">
    <property type="entry name" value="Methyltransf_21"/>
    <property type="match status" value="1"/>
</dbReference>
<dbReference type="SUPFAM" id="SSF53335">
    <property type="entry name" value="S-adenosyl-L-methionine-dependent methyltransferases"/>
    <property type="match status" value="1"/>
</dbReference>
<dbReference type="InterPro" id="IPR029063">
    <property type="entry name" value="SAM-dependent_MTases_sf"/>
</dbReference>
<sequence length="289" mass="33476">MYLIKFIYALFENNILALKNIKPLKETVYIVYLYSLLKFKKLIVNDILGKKNGAFKIYGKMVYFPDFDLFEMMFIDVFIKQIEALETTNPNPFIIDCGANIGLSSFYLKLKYPNSQIICFEPAKIAFKYLKKNLSQFEGSRVINAAVVGKNVKSVFLETPSISSHADISSSVNPEIGKIRWQKIKVRREKTKAVKLSNYINSNEVVDFVKIDIEGEELAVLKDLVNSKKIKQIKEMFVEYHHHRKNSLVQILKILDNNGFKIIPSGDVRPPLPPFKNKFYIAYFWAYKD</sequence>
<dbReference type="NCBIfam" id="TIGR01444">
    <property type="entry name" value="fkbM_fam"/>
    <property type="match status" value="1"/>
</dbReference>
<dbReference type="EMBL" id="MGGW01000009">
    <property type="protein sequence ID" value="OGM54802.1"/>
    <property type="molecule type" value="Genomic_DNA"/>
</dbReference>
<dbReference type="Gene3D" id="3.40.50.150">
    <property type="entry name" value="Vaccinia Virus protein VP39"/>
    <property type="match status" value="1"/>
</dbReference>
<dbReference type="Proteomes" id="UP000178603">
    <property type="component" value="Unassembled WGS sequence"/>
</dbReference>
<dbReference type="InterPro" id="IPR052514">
    <property type="entry name" value="SAM-dependent_MTase"/>
</dbReference>